<dbReference type="Proteomes" id="UP001303889">
    <property type="component" value="Unassembled WGS sequence"/>
</dbReference>
<reference evidence="5" key="1">
    <citation type="journal article" date="2023" name="Mol. Phylogenet. Evol.">
        <title>Genome-scale phylogeny and comparative genomics of the fungal order Sordariales.</title>
        <authorList>
            <person name="Hensen N."/>
            <person name="Bonometti L."/>
            <person name="Westerberg I."/>
            <person name="Brannstrom I.O."/>
            <person name="Guillou S."/>
            <person name="Cros-Aarteil S."/>
            <person name="Calhoun S."/>
            <person name="Haridas S."/>
            <person name="Kuo A."/>
            <person name="Mondo S."/>
            <person name="Pangilinan J."/>
            <person name="Riley R."/>
            <person name="LaButti K."/>
            <person name="Andreopoulos B."/>
            <person name="Lipzen A."/>
            <person name="Chen C."/>
            <person name="Yan M."/>
            <person name="Daum C."/>
            <person name="Ng V."/>
            <person name="Clum A."/>
            <person name="Steindorff A."/>
            <person name="Ohm R.A."/>
            <person name="Martin F."/>
            <person name="Silar P."/>
            <person name="Natvig D.O."/>
            <person name="Lalanne C."/>
            <person name="Gautier V."/>
            <person name="Ament-Velasquez S.L."/>
            <person name="Kruys A."/>
            <person name="Hutchinson M.I."/>
            <person name="Powell A.J."/>
            <person name="Barry K."/>
            <person name="Miller A.N."/>
            <person name="Grigoriev I.V."/>
            <person name="Debuchy R."/>
            <person name="Gladieux P."/>
            <person name="Hiltunen Thoren M."/>
            <person name="Johannesson H."/>
        </authorList>
    </citation>
    <scope>NUCLEOTIDE SEQUENCE</scope>
    <source>
        <strain evidence="5">CBS 103.79</strain>
    </source>
</reference>
<dbReference type="Gene3D" id="3.30.420.10">
    <property type="entry name" value="Ribonuclease H-like superfamily/Ribonuclease H"/>
    <property type="match status" value="1"/>
</dbReference>
<keyword evidence="6" id="KW-1185">Reference proteome</keyword>
<protein>
    <submittedName>
        <fullName evidence="5">Ribonuclease H-like domain-containing protein</fullName>
    </submittedName>
</protein>
<feature type="compositionally biased region" description="Basic and acidic residues" evidence="3">
    <location>
        <begin position="423"/>
        <end position="442"/>
    </location>
</feature>
<feature type="compositionally biased region" description="Basic and acidic residues" evidence="3">
    <location>
        <begin position="110"/>
        <end position="126"/>
    </location>
</feature>
<dbReference type="PANTHER" id="PTHR13620:SF104">
    <property type="entry name" value="EXONUCLEASE 3'-5' DOMAIN-CONTAINING PROTEIN 2"/>
    <property type="match status" value="1"/>
</dbReference>
<dbReference type="SUPFAM" id="SSF53098">
    <property type="entry name" value="Ribonuclease H-like"/>
    <property type="match status" value="1"/>
</dbReference>
<dbReference type="InterPro" id="IPR051132">
    <property type="entry name" value="3-5_Exonuclease_domain"/>
</dbReference>
<evidence type="ECO:0000256" key="1">
    <source>
        <dbReference type="ARBA" id="ARBA00022722"/>
    </source>
</evidence>
<feature type="domain" description="3'-5' exonuclease" evidence="4">
    <location>
        <begin position="181"/>
        <end position="370"/>
    </location>
</feature>
<accession>A0AAN6MEN3</accession>
<feature type="region of interest" description="Disordered" evidence="3">
    <location>
        <begin position="101"/>
        <end position="131"/>
    </location>
</feature>
<dbReference type="CDD" id="cd06141">
    <property type="entry name" value="WRN_exo"/>
    <property type="match status" value="1"/>
</dbReference>
<dbReference type="FunFam" id="3.30.420.10:FF:000100">
    <property type="entry name" value="3'-5' exonuclease/helicase (Wrn), putative"/>
    <property type="match status" value="1"/>
</dbReference>
<gene>
    <name evidence="5" type="ORF">C8A05DRAFT_36882</name>
</gene>
<proteinExistence type="predicted"/>
<dbReference type="SMART" id="SM00474">
    <property type="entry name" value="35EXOc"/>
    <property type="match status" value="1"/>
</dbReference>
<dbReference type="InterPro" id="IPR002562">
    <property type="entry name" value="3'-5'_exonuclease_dom"/>
</dbReference>
<dbReference type="GO" id="GO:0005634">
    <property type="term" value="C:nucleus"/>
    <property type="evidence" value="ECO:0007669"/>
    <property type="project" value="TreeGrafter"/>
</dbReference>
<keyword evidence="1" id="KW-0540">Nuclease</keyword>
<feature type="region of interest" description="Disordered" evidence="3">
    <location>
        <begin position="389"/>
        <end position="475"/>
    </location>
</feature>
<keyword evidence="2" id="KW-0378">Hydrolase</keyword>
<evidence type="ECO:0000256" key="2">
    <source>
        <dbReference type="ARBA" id="ARBA00022801"/>
    </source>
</evidence>
<dbReference type="AlphaFoldDB" id="A0AAN6MEN3"/>
<dbReference type="GO" id="GO:0008408">
    <property type="term" value="F:3'-5' exonuclease activity"/>
    <property type="evidence" value="ECO:0007669"/>
    <property type="project" value="InterPro"/>
</dbReference>
<evidence type="ECO:0000259" key="4">
    <source>
        <dbReference type="SMART" id="SM00474"/>
    </source>
</evidence>
<organism evidence="5 6">
    <name type="scientific">Staphylotrichum tortipilum</name>
    <dbReference type="NCBI Taxonomy" id="2831512"/>
    <lineage>
        <taxon>Eukaryota</taxon>
        <taxon>Fungi</taxon>
        <taxon>Dikarya</taxon>
        <taxon>Ascomycota</taxon>
        <taxon>Pezizomycotina</taxon>
        <taxon>Sordariomycetes</taxon>
        <taxon>Sordariomycetidae</taxon>
        <taxon>Sordariales</taxon>
        <taxon>Chaetomiaceae</taxon>
        <taxon>Staphylotrichum</taxon>
    </lineage>
</organism>
<dbReference type="GO" id="GO:0003676">
    <property type="term" value="F:nucleic acid binding"/>
    <property type="evidence" value="ECO:0007669"/>
    <property type="project" value="InterPro"/>
</dbReference>
<dbReference type="GO" id="GO:0006139">
    <property type="term" value="P:nucleobase-containing compound metabolic process"/>
    <property type="evidence" value="ECO:0007669"/>
    <property type="project" value="InterPro"/>
</dbReference>
<dbReference type="InterPro" id="IPR012337">
    <property type="entry name" value="RNaseH-like_sf"/>
</dbReference>
<feature type="compositionally biased region" description="Low complexity" evidence="3">
    <location>
        <begin position="391"/>
        <end position="401"/>
    </location>
</feature>
<name>A0AAN6MEN3_9PEZI</name>
<dbReference type="InterPro" id="IPR036397">
    <property type="entry name" value="RNaseH_sf"/>
</dbReference>
<dbReference type="GO" id="GO:0005737">
    <property type="term" value="C:cytoplasm"/>
    <property type="evidence" value="ECO:0007669"/>
    <property type="project" value="TreeGrafter"/>
</dbReference>
<feature type="region of interest" description="Disordered" evidence="3">
    <location>
        <begin position="51"/>
        <end position="72"/>
    </location>
</feature>
<comment type="caution">
    <text evidence="5">The sequence shown here is derived from an EMBL/GenBank/DDBJ whole genome shotgun (WGS) entry which is preliminary data.</text>
</comment>
<dbReference type="Pfam" id="PF01612">
    <property type="entry name" value="DNA_pol_A_exo1"/>
    <property type="match status" value="1"/>
</dbReference>
<evidence type="ECO:0000313" key="5">
    <source>
        <dbReference type="EMBL" id="KAK3899497.1"/>
    </source>
</evidence>
<feature type="compositionally biased region" description="Low complexity" evidence="3">
    <location>
        <begin position="459"/>
        <end position="475"/>
    </location>
</feature>
<dbReference type="EMBL" id="MU855777">
    <property type="protein sequence ID" value="KAK3899497.1"/>
    <property type="molecule type" value="Genomic_DNA"/>
</dbReference>
<evidence type="ECO:0000256" key="3">
    <source>
        <dbReference type="SAM" id="MobiDB-lite"/>
    </source>
</evidence>
<evidence type="ECO:0000313" key="6">
    <source>
        <dbReference type="Proteomes" id="UP001303889"/>
    </source>
</evidence>
<reference evidence="5" key="2">
    <citation type="submission" date="2023-05" db="EMBL/GenBank/DDBJ databases">
        <authorList>
            <consortium name="Lawrence Berkeley National Laboratory"/>
            <person name="Steindorff A."/>
            <person name="Hensen N."/>
            <person name="Bonometti L."/>
            <person name="Westerberg I."/>
            <person name="Brannstrom I.O."/>
            <person name="Guillou S."/>
            <person name="Cros-Aarteil S."/>
            <person name="Calhoun S."/>
            <person name="Haridas S."/>
            <person name="Kuo A."/>
            <person name="Mondo S."/>
            <person name="Pangilinan J."/>
            <person name="Riley R."/>
            <person name="Labutti K."/>
            <person name="Andreopoulos B."/>
            <person name="Lipzen A."/>
            <person name="Chen C."/>
            <person name="Yanf M."/>
            <person name="Daum C."/>
            <person name="Ng V."/>
            <person name="Clum A."/>
            <person name="Ohm R."/>
            <person name="Martin F."/>
            <person name="Silar P."/>
            <person name="Natvig D."/>
            <person name="Lalanne C."/>
            <person name="Gautier V."/>
            <person name="Ament-Velasquez S.L."/>
            <person name="Kruys A."/>
            <person name="Hutchinson M.I."/>
            <person name="Powell A.J."/>
            <person name="Barry K."/>
            <person name="Miller A.N."/>
            <person name="Grigoriev I.V."/>
            <person name="Debuchy R."/>
            <person name="Gladieux P."/>
            <person name="Thoren M.H."/>
            <person name="Johannesson H."/>
        </authorList>
    </citation>
    <scope>NUCLEOTIDE SEQUENCE</scope>
    <source>
        <strain evidence="5">CBS 103.79</strain>
    </source>
</reference>
<dbReference type="PANTHER" id="PTHR13620">
    <property type="entry name" value="3-5 EXONUCLEASE"/>
    <property type="match status" value="1"/>
</dbReference>
<sequence>MSARKTTHQVWHVSRGIVFAGGSTVVYPRLPQQKDYSTPAAAEFPTEAGAGLPTVLSTTPAPSNLPVRPPAGNAQISTPALAAAANTALAAVAGAAAKGDEGVMTNTTEPKSEEDPKAKEESKPKDTGPILPHFTPLEFKMTNEAFQKAIKAAEGDPHSYWSYDMYRGPGSDGALDAKVKVHYCTSSATTERVIKEHFKDEKILGFDLEWMANASKNATARQSVSLVQLASPSRIGLFHIAAYPQKDKLVAPALKALLEDPDITKLGVSIKADCKRVSQFLGIDVRGQLELSHLYKLVKYCKSDEHARINKVLVSLANQVKEHLGLPLYKGSDVRESDWSKALNMQQIMYSSSDAYAAVHLYAVLDHKRKNLDPVPELPHYAELNKPIPIPKAAPKAATPKASEEQEAEAETAPVEGSADGQAKTDPETEKAIQETLVREDGLVPEAETSLEAAKDTTKTAITTTQTTATNAGLG</sequence>